<dbReference type="Proteomes" id="UP000799118">
    <property type="component" value="Unassembled WGS sequence"/>
</dbReference>
<comment type="similarity">
    <text evidence="1">Belongs to the aldose epimerase family.</text>
</comment>
<protein>
    <submittedName>
        <fullName evidence="5">Galactose mutarotase-like protein</fullName>
    </submittedName>
</protein>
<dbReference type="Pfam" id="PF01263">
    <property type="entry name" value="Aldose_epim"/>
    <property type="match status" value="1"/>
</dbReference>
<dbReference type="GO" id="GO:0006006">
    <property type="term" value="P:glucose metabolic process"/>
    <property type="evidence" value="ECO:0007669"/>
    <property type="project" value="TreeGrafter"/>
</dbReference>
<dbReference type="AlphaFoldDB" id="A0A6A4IPG7"/>
<dbReference type="PANTHER" id="PTHR10091">
    <property type="entry name" value="ALDOSE-1-EPIMERASE"/>
    <property type="match status" value="1"/>
</dbReference>
<proteinExistence type="inferred from homology"/>
<organism evidence="5 6">
    <name type="scientific">Gymnopus androsaceus JB14</name>
    <dbReference type="NCBI Taxonomy" id="1447944"/>
    <lineage>
        <taxon>Eukaryota</taxon>
        <taxon>Fungi</taxon>
        <taxon>Dikarya</taxon>
        <taxon>Basidiomycota</taxon>
        <taxon>Agaricomycotina</taxon>
        <taxon>Agaricomycetes</taxon>
        <taxon>Agaricomycetidae</taxon>
        <taxon>Agaricales</taxon>
        <taxon>Marasmiineae</taxon>
        <taxon>Omphalotaceae</taxon>
        <taxon>Gymnopus</taxon>
    </lineage>
</organism>
<evidence type="ECO:0000256" key="4">
    <source>
        <dbReference type="SAM" id="SignalP"/>
    </source>
</evidence>
<accession>A0A6A4IPG7</accession>
<dbReference type="OrthoDB" id="274691at2759"/>
<dbReference type="GO" id="GO:0033499">
    <property type="term" value="P:galactose catabolic process via UDP-galactose, Leloir pathway"/>
    <property type="evidence" value="ECO:0007669"/>
    <property type="project" value="TreeGrafter"/>
</dbReference>
<keyword evidence="4" id="KW-0732">Signal</keyword>
<reference evidence="5" key="1">
    <citation type="journal article" date="2019" name="Environ. Microbiol.">
        <title>Fungal ecological strategies reflected in gene transcription - a case study of two litter decomposers.</title>
        <authorList>
            <person name="Barbi F."/>
            <person name="Kohler A."/>
            <person name="Barry K."/>
            <person name="Baskaran P."/>
            <person name="Daum C."/>
            <person name="Fauchery L."/>
            <person name="Ihrmark K."/>
            <person name="Kuo A."/>
            <person name="LaButti K."/>
            <person name="Lipzen A."/>
            <person name="Morin E."/>
            <person name="Grigoriev I.V."/>
            <person name="Henrissat B."/>
            <person name="Lindahl B."/>
            <person name="Martin F."/>
        </authorList>
    </citation>
    <scope>NUCLEOTIDE SEQUENCE</scope>
    <source>
        <strain evidence="5">JB14</strain>
    </source>
</reference>
<name>A0A6A4IPG7_9AGAR</name>
<keyword evidence="3" id="KW-0119">Carbohydrate metabolism</keyword>
<dbReference type="InterPro" id="IPR008183">
    <property type="entry name" value="Aldose_1/G6P_1-epimerase"/>
</dbReference>
<dbReference type="InterPro" id="IPR011013">
    <property type="entry name" value="Gal_mutarotase_sf_dom"/>
</dbReference>
<evidence type="ECO:0000256" key="1">
    <source>
        <dbReference type="ARBA" id="ARBA00006206"/>
    </source>
</evidence>
<dbReference type="CDD" id="cd09019">
    <property type="entry name" value="galactose_mutarotase_like"/>
    <property type="match status" value="1"/>
</dbReference>
<evidence type="ECO:0000313" key="5">
    <source>
        <dbReference type="EMBL" id="KAE9410195.1"/>
    </source>
</evidence>
<evidence type="ECO:0000313" key="6">
    <source>
        <dbReference type="Proteomes" id="UP000799118"/>
    </source>
</evidence>
<dbReference type="GO" id="GO:0004034">
    <property type="term" value="F:aldose 1-epimerase activity"/>
    <property type="evidence" value="ECO:0007669"/>
    <property type="project" value="TreeGrafter"/>
</dbReference>
<evidence type="ECO:0000256" key="2">
    <source>
        <dbReference type="ARBA" id="ARBA00023235"/>
    </source>
</evidence>
<feature type="signal peptide" evidence="4">
    <location>
        <begin position="1"/>
        <end position="17"/>
    </location>
</feature>
<gene>
    <name evidence="5" type="ORF">BT96DRAFT_984497</name>
</gene>
<evidence type="ECO:0000256" key="3">
    <source>
        <dbReference type="ARBA" id="ARBA00023277"/>
    </source>
</evidence>
<dbReference type="GO" id="GO:0030246">
    <property type="term" value="F:carbohydrate binding"/>
    <property type="evidence" value="ECO:0007669"/>
    <property type="project" value="InterPro"/>
</dbReference>
<dbReference type="Gene3D" id="2.70.98.10">
    <property type="match status" value="1"/>
</dbReference>
<dbReference type="InterPro" id="IPR047215">
    <property type="entry name" value="Galactose_mutarotase-like"/>
</dbReference>
<sequence length="391" mass="42432">MMLQSVFRLLLPFSCLALSASASLEKRNATGATVEAVNISSPDGSAHARFINIGAAVVNFWVKDKTGNFRDIIIGFDNLTEYTTAAAATDYFGPIVGRYANRVRNGTFTIPISKDASGPGKKFQLVENDNNGTDTLHGGSDGFNSRVWNITGSSANSVSFSLLDPNGMEGFPGNVFTTVTYTLQNESTWHFKIHALADAPTPIMLSGHHYWNLEAYQESDDLGAHFVQFNSSKYVETDGNLIPTGVLGSIEGTPLDFNAAKSLGDSINQTTAGEFCGTGCVGFDNCWIYDDPGLTSTPKFSIWDTNSGIKLDIISNQPALQIYTCNSVANVPRKVDQGGPLANYTDHSCLVIEQESYIDAVNNPDFGIDPIYGPDRPYVWESTYKFSVVQK</sequence>
<dbReference type="SUPFAM" id="SSF74650">
    <property type="entry name" value="Galactose mutarotase-like"/>
    <property type="match status" value="1"/>
</dbReference>
<dbReference type="InterPro" id="IPR014718">
    <property type="entry name" value="GH-type_carb-bd"/>
</dbReference>
<keyword evidence="2" id="KW-0413">Isomerase</keyword>
<dbReference type="PANTHER" id="PTHR10091:SF6">
    <property type="entry name" value="1-EPIMERASE, PUTATIVE (AFU_ORTHOLOGUE AFUA_3G13240)-RELATED"/>
    <property type="match status" value="1"/>
</dbReference>
<keyword evidence="6" id="KW-1185">Reference proteome</keyword>
<dbReference type="EMBL" id="ML769386">
    <property type="protein sequence ID" value="KAE9410195.1"/>
    <property type="molecule type" value="Genomic_DNA"/>
</dbReference>
<feature type="chain" id="PRO_5025507131" evidence="4">
    <location>
        <begin position="18"/>
        <end position="391"/>
    </location>
</feature>